<reference evidence="1 2" key="1">
    <citation type="submission" date="2024-01" db="EMBL/GenBank/DDBJ databases">
        <title>A telomere-to-telomere, gap-free genome of sweet tea (Lithocarpus litseifolius).</title>
        <authorList>
            <person name="Zhou J."/>
        </authorList>
    </citation>
    <scope>NUCLEOTIDE SEQUENCE [LARGE SCALE GENOMIC DNA]</scope>
    <source>
        <strain evidence="1">Zhou-2022a</strain>
        <tissue evidence="1">Leaf</tissue>
    </source>
</reference>
<name>A0AAW2CP89_9ROSI</name>
<dbReference type="Proteomes" id="UP001459277">
    <property type="component" value="Unassembled WGS sequence"/>
</dbReference>
<comment type="caution">
    <text evidence="1">The sequence shown here is derived from an EMBL/GenBank/DDBJ whole genome shotgun (WGS) entry which is preliminary data.</text>
</comment>
<organism evidence="1 2">
    <name type="scientific">Lithocarpus litseifolius</name>
    <dbReference type="NCBI Taxonomy" id="425828"/>
    <lineage>
        <taxon>Eukaryota</taxon>
        <taxon>Viridiplantae</taxon>
        <taxon>Streptophyta</taxon>
        <taxon>Embryophyta</taxon>
        <taxon>Tracheophyta</taxon>
        <taxon>Spermatophyta</taxon>
        <taxon>Magnoliopsida</taxon>
        <taxon>eudicotyledons</taxon>
        <taxon>Gunneridae</taxon>
        <taxon>Pentapetalae</taxon>
        <taxon>rosids</taxon>
        <taxon>fabids</taxon>
        <taxon>Fagales</taxon>
        <taxon>Fagaceae</taxon>
        <taxon>Lithocarpus</taxon>
    </lineage>
</organism>
<proteinExistence type="predicted"/>
<accession>A0AAW2CP89</accession>
<keyword evidence="2" id="KW-1185">Reference proteome</keyword>
<dbReference type="EMBL" id="JAZDWU010000006">
    <property type="protein sequence ID" value="KAK9999876.1"/>
    <property type="molecule type" value="Genomic_DNA"/>
</dbReference>
<protein>
    <submittedName>
        <fullName evidence="1">Uncharacterized protein</fullName>
    </submittedName>
</protein>
<sequence>MSEGVDELRRKCEQEPVPAIPSVAPNHNAPRGQCCRHGPKLSQIICKEFELTVIANTPCSSLALTAVIEAVVPLGSCYGSTLVFDKGGGIDRGELELGE</sequence>
<evidence type="ECO:0000313" key="1">
    <source>
        <dbReference type="EMBL" id="KAK9999876.1"/>
    </source>
</evidence>
<gene>
    <name evidence="1" type="ORF">SO802_019479</name>
</gene>
<evidence type="ECO:0000313" key="2">
    <source>
        <dbReference type="Proteomes" id="UP001459277"/>
    </source>
</evidence>
<dbReference type="AlphaFoldDB" id="A0AAW2CP89"/>